<dbReference type="Pfam" id="PF01593">
    <property type="entry name" value="Amino_oxidase"/>
    <property type="match status" value="1"/>
</dbReference>
<dbReference type="PANTHER" id="PTHR43734:SF1">
    <property type="entry name" value="PHYTOENE DESATURASE"/>
    <property type="match status" value="1"/>
</dbReference>
<gene>
    <name evidence="6" type="ORF">B5808_18535</name>
</gene>
<keyword evidence="3 4" id="KW-0560">Oxidoreductase</keyword>
<evidence type="ECO:0000313" key="7">
    <source>
        <dbReference type="Proteomes" id="UP000192775"/>
    </source>
</evidence>
<dbReference type="NCBIfam" id="TIGR02734">
    <property type="entry name" value="crtI_fam"/>
    <property type="match status" value="1"/>
</dbReference>
<dbReference type="GO" id="GO:0016491">
    <property type="term" value="F:oxidoreductase activity"/>
    <property type="evidence" value="ECO:0007669"/>
    <property type="project" value="UniProtKB-KW"/>
</dbReference>
<dbReference type="Proteomes" id="UP000192775">
    <property type="component" value="Chromosome"/>
</dbReference>
<dbReference type="GO" id="GO:0016117">
    <property type="term" value="P:carotenoid biosynthetic process"/>
    <property type="evidence" value="ECO:0007669"/>
    <property type="project" value="UniProtKB-KW"/>
</dbReference>
<evidence type="ECO:0000256" key="2">
    <source>
        <dbReference type="ARBA" id="ARBA00022746"/>
    </source>
</evidence>
<evidence type="ECO:0000256" key="3">
    <source>
        <dbReference type="ARBA" id="ARBA00023002"/>
    </source>
</evidence>
<keyword evidence="7" id="KW-1185">Reference proteome</keyword>
<reference evidence="6 7" key="1">
    <citation type="submission" date="2017-04" db="EMBL/GenBank/DDBJ databases">
        <authorList>
            <person name="Afonso C.L."/>
            <person name="Miller P.J."/>
            <person name="Scott M.A."/>
            <person name="Spackman E."/>
            <person name="Goraichik I."/>
            <person name="Dimitrov K.M."/>
            <person name="Suarez D.L."/>
            <person name="Swayne D.E."/>
        </authorList>
    </citation>
    <scope>NUCLEOTIDE SEQUENCE [LARGE SCALE GENOMIC DNA]</scope>
    <source>
        <strain evidence="7">XA(T)</strain>
    </source>
</reference>
<dbReference type="KEGG" id="cphy:B5808_18535"/>
<evidence type="ECO:0000313" key="6">
    <source>
        <dbReference type="EMBL" id="ARJ07495.1"/>
    </source>
</evidence>
<dbReference type="InterPro" id="IPR014105">
    <property type="entry name" value="Carotenoid/retinoid_OxRdtase"/>
</dbReference>
<evidence type="ECO:0000259" key="5">
    <source>
        <dbReference type="Pfam" id="PF01593"/>
    </source>
</evidence>
<dbReference type="STRING" id="1619308.B5808_18535"/>
<dbReference type="AlphaFoldDB" id="A0A1X9LQN3"/>
<organism evidence="6 7">
    <name type="scientific">Cnuibacter physcomitrellae</name>
    <dbReference type="NCBI Taxonomy" id="1619308"/>
    <lineage>
        <taxon>Bacteria</taxon>
        <taxon>Bacillati</taxon>
        <taxon>Actinomycetota</taxon>
        <taxon>Actinomycetes</taxon>
        <taxon>Micrococcales</taxon>
        <taxon>Microbacteriaceae</taxon>
        <taxon>Cnuibacter</taxon>
    </lineage>
</organism>
<dbReference type="EMBL" id="CP020715">
    <property type="protein sequence ID" value="ARJ07495.1"/>
    <property type="molecule type" value="Genomic_DNA"/>
</dbReference>
<evidence type="ECO:0000256" key="1">
    <source>
        <dbReference type="ARBA" id="ARBA00004829"/>
    </source>
</evidence>
<feature type="domain" description="Amine oxidase" evidence="5">
    <location>
        <begin position="44"/>
        <end position="269"/>
    </location>
</feature>
<sequence>MLGGEYEPAATVPAAVEAPRQAAKGQLPHVGGVNWSDAEGRAHSIDADLVVSTADLHHSETDLLLPELQTYPESYWEKRTAGPSAVLILLGVRGELPELEHHTLFFTKDWRSNFRAIFDSPPGTAVPDPASIYVCRPSASDPAVAPDGEENLFVLVPIAPDVSLGRGGVDGDGDARIETIADAAIEQIGAWAGIPDLASRILVRRTVGPADFADDFHAWKGTALGPAHTLRQSAMFRAKGVSSKVDGLYYAGASTMPGVGLPMCLISAELVIKRLRGDVSTTPLAEPLEPLDTVDRMVPGAPSGGRS</sequence>
<comment type="similarity">
    <text evidence="4">Belongs to the carotenoid/retinoid oxidoreductase family.</text>
</comment>
<keyword evidence="2 4" id="KW-0125">Carotenoid biosynthesis</keyword>
<dbReference type="InterPro" id="IPR002937">
    <property type="entry name" value="Amino_oxidase"/>
</dbReference>
<dbReference type="PANTHER" id="PTHR43734">
    <property type="entry name" value="PHYTOENE DESATURASE"/>
    <property type="match status" value="1"/>
</dbReference>
<dbReference type="InterPro" id="IPR036188">
    <property type="entry name" value="FAD/NAD-bd_sf"/>
</dbReference>
<protein>
    <recommendedName>
        <fullName evidence="5">Amine oxidase domain-containing protein</fullName>
    </recommendedName>
</protein>
<proteinExistence type="inferred from homology"/>
<evidence type="ECO:0000256" key="4">
    <source>
        <dbReference type="RuleBase" id="RU362075"/>
    </source>
</evidence>
<accession>A0A1X9LQN3</accession>
<name>A0A1X9LQN3_9MICO</name>
<comment type="pathway">
    <text evidence="1 4">Carotenoid biosynthesis.</text>
</comment>
<dbReference type="SUPFAM" id="SSF51905">
    <property type="entry name" value="FAD/NAD(P)-binding domain"/>
    <property type="match status" value="1"/>
</dbReference>